<evidence type="ECO:0000313" key="2">
    <source>
        <dbReference type="EMBL" id="GFY62848.1"/>
    </source>
</evidence>
<comment type="caution">
    <text evidence="2">The sequence shown here is derived from an EMBL/GenBank/DDBJ whole genome shotgun (WGS) entry which is preliminary data.</text>
</comment>
<dbReference type="EMBL" id="BMAV01014440">
    <property type="protein sequence ID" value="GFY62848.1"/>
    <property type="molecule type" value="Genomic_DNA"/>
</dbReference>
<evidence type="ECO:0000313" key="1">
    <source>
        <dbReference type="EMBL" id="GFS28728.1"/>
    </source>
</evidence>
<reference evidence="2" key="1">
    <citation type="submission" date="2020-08" db="EMBL/GenBank/DDBJ databases">
        <title>Multicomponent nature underlies the extraordinary mechanical properties of spider dragline silk.</title>
        <authorList>
            <person name="Kono N."/>
            <person name="Nakamura H."/>
            <person name="Mori M."/>
            <person name="Yoshida Y."/>
            <person name="Ohtoshi R."/>
            <person name="Malay A.D."/>
            <person name="Moran D.A.P."/>
            <person name="Tomita M."/>
            <person name="Numata K."/>
            <person name="Arakawa K."/>
        </authorList>
    </citation>
    <scope>NUCLEOTIDE SEQUENCE</scope>
</reference>
<protein>
    <submittedName>
        <fullName evidence="2">Uncharacterized protein</fullName>
    </submittedName>
</protein>
<dbReference type="EMBL" id="BMAV01023934">
    <property type="protein sequence ID" value="GFS28728.1"/>
    <property type="molecule type" value="Genomic_DNA"/>
</dbReference>
<proteinExistence type="predicted"/>
<dbReference type="Proteomes" id="UP000886998">
    <property type="component" value="Unassembled WGS sequence"/>
</dbReference>
<organism evidence="2 3">
    <name type="scientific">Trichonephila inaurata madagascariensis</name>
    <dbReference type="NCBI Taxonomy" id="2747483"/>
    <lineage>
        <taxon>Eukaryota</taxon>
        <taxon>Metazoa</taxon>
        <taxon>Ecdysozoa</taxon>
        <taxon>Arthropoda</taxon>
        <taxon>Chelicerata</taxon>
        <taxon>Arachnida</taxon>
        <taxon>Araneae</taxon>
        <taxon>Araneomorphae</taxon>
        <taxon>Entelegynae</taxon>
        <taxon>Araneoidea</taxon>
        <taxon>Nephilidae</taxon>
        <taxon>Trichonephila</taxon>
        <taxon>Trichonephila inaurata</taxon>
    </lineage>
</organism>
<keyword evidence="3" id="KW-1185">Reference proteome</keyword>
<sequence>MLHALSKTNIFWNPLKSELALETFEAAPFSNNRVVAAICACHIVVWSILPRENVQLLLMKMVPYLTLMTIRSLYIGKWLVQIRTLKISSSLLTLFSVDVSFLPEIAIFNTWH</sequence>
<evidence type="ECO:0000313" key="3">
    <source>
        <dbReference type="Proteomes" id="UP000886998"/>
    </source>
</evidence>
<gene>
    <name evidence="2" type="ORF">TNIN_278811</name>
    <name evidence="1" type="ORF">TNIN_41571</name>
</gene>
<dbReference type="AlphaFoldDB" id="A0A8X6Y268"/>
<accession>A0A8X6Y268</accession>
<name>A0A8X6Y268_9ARAC</name>